<dbReference type="Pfam" id="PF13561">
    <property type="entry name" value="adh_short_C2"/>
    <property type="match status" value="1"/>
</dbReference>
<sequence length="287" mass="29964">MLYGLAAAGTGVAGAAGGWAAADATGDRPGRFAGKVVAITGATSGIGRAAAIAFAREGARVGFCGRRAEEGAKVEGEIRAAGGEAVYVRADVREAEQVENFTTAVVDRYGGLDIAFDNAGINWFRPLHETAPAEWDDMQNTNVRGVYLAMRSQIPHLLARGGGVIIITGSLHEVATRPGGSAYAATKRAVLALAQAASMDYAAQGIRINVLAPGAVDTRLWRAVQPTDPQRDWAAYKRDWAQRNLPAIKRIGEPEDLAQAALALASDDLAYMTGTSVLVDGGLTTSL</sequence>
<dbReference type="InterPro" id="IPR020904">
    <property type="entry name" value="Sc_DH/Rdtase_CS"/>
</dbReference>
<dbReference type="PRINTS" id="PR00080">
    <property type="entry name" value="SDRFAMILY"/>
</dbReference>
<proteinExistence type="inferred from homology"/>
<evidence type="ECO:0000256" key="1">
    <source>
        <dbReference type="ARBA" id="ARBA00006484"/>
    </source>
</evidence>
<dbReference type="GO" id="GO:0047936">
    <property type="term" value="F:glucose 1-dehydrogenase [NAD(P)+] activity"/>
    <property type="evidence" value="ECO:0007669"/>
    <property type="project" value="UniProtKB-EC"/>
</dbReference>
<dbReference type="Proteomes" id="UP000255467">
    <property type="component" value="Unassembled WGS sequence"/>
</dbReference>
<accession>A0A379JN87</accession>
<dbReference type="PANTHER" id="PTHR24321">
    <property type="entry name" value="DEHYDROGENASES, SHORT CHAIN"/>
    <property type="match status" value="1"/>
</dbReference>
<comment type="similarity">
    <text evidence="1">Belongs to the short-chain dehydrogenases/reductases (SDR) family.</text>
</comment>
<name>A0A379JN87_9NOCA</name>
<keyword evidence="4" id="KW-1185">Reference proteome</keyword>
<dbReference type="EMBL" id="UGRY01000007">
    <property type="protein sequence ID" value="SUD49483.1"/>
    <property type="molecule type" value="Genomic_DNA"/>
</dbReference>
<dbReference type="CDD" id="cd05233">
    <property type="entry name" value="SDR_c"/>
    <property type="match status" value="1"/>
</dbReference>
<reference evidence="3 4" key="1">
    <citation type="submission" date="2018-06" db="EMBL/GenBank/DDBJ databases">
        <authorList>
            <consortium name="Pathogen Informatics"/>
            <person name="Doyle S."/>
        </authorList>
    </citation>
    <scope>NUCLEOTIDE SEQUENCE [LARGE SCALE GENOMIC DNA]</scope>
    <source>
        <strain evidence="3 4">NCTC1934</strain>
    </source>
</reference>
<evidence type="ECO:0000313" key="4">
    <source>
        <dbReference type="Proteomes" id="UP000255467"/>
    </source>
</evidence>
<evidence type="ECO:0000313" key="3">
    <source>
        <dbReference type="EMBL" id="SUD49483.1"/>
    </source>
</evidence>
<dbReference type="RefSeq" id="WP_255222132.1">
    <property type="nucleotide sequence ID" value="NZ_UGRY01000007.1"/>
</dbReference>
<protein>
    <submittedName>
        <fullName evidence="3">Glucose 1-dehydrogenase</fullName>
        <ecNumber evidence="3">1.1.1.47</ecNumber>
    </submittedName>
</protein>
<dbReference type="InterPro" id="IPR002347">
    <property type="entry name" value="SDR_fam"/>
</dbReference>
<dbReference type="FunFam" id="3.40.50.720:FF:000084">
    <property type="entry name" value="Short-chain dehydrogenase reductase"/>
    <property type="match status" value="1"/>
</dbReference>
<evidence type="ECO:0000256" key="2">
    <source>
        <dbReference type="ARBA" id="ARBA00023002"/>
    </source>
</evidence>
<dbReference type="EC" id="1.1.1.47" evidence="3"/>
<dbReference type="PRINTS" id="PR00081">
    <property type="entry name" value="GDHRDH"/>
</dbReference>
<keyword evidence="2 3" id="KW-0560">Oxidoreductase</keyword>
<dbReference type="PANTHER" id="PTHR24321:SF11">
    <property type="entry name" value="BLR0893 PROTEIN"/>
    <property type="match status" value="1"/>
</dbReference>
<organism evidence="3 4">
    <name type="scientific">Nocardia otitidiscaviarum</name>
    <dbReference type="NCBI Taxonomy" id="1823"/>
    <lineage>
        <taxon>Bacteria</taxon>
        <taxon>Bacillati</taxon>
        <taxon>Actinomycetota</taxon>
        <taxon>Actinomycetes</taxon>
        <taxon>Mycobacteriales</taxon>
        <taxon>Nocardiaceae</taxon>
        <taxon>Nocardia</taxon>
    </lineage>
</organism>
<dbReference type="SUPFAM" id="SSF51735">
    <property type="entry name" value="NAD(P)-binding Rossmann-fold domains"/>
    <property type="match status" value="1"/>
</dbReference>
<dbReference type="Gene3D" id="3.40.50.720">
    <property type="entry name" value="NAD(P)-binding Rossmann-like Domain"/>
    <property type="match status" value="1"/>
</dbReference>
<dbReference type="InterPro" id="IPR036291">
    <property type="entry name" value="NAD(P)-bd_dom_sf"/>
</dbReference>
<gene>
    <name evidence="3" type="ORF">NCTC1934_06837</name>
</gene>
<dbReference type="AlphaFoldDB" id="A0A379JN87"/>
<dbReference type="PROSITE" id="PS00061">
    <property type="entry name" value="ADH_SHORT"/>
    <property type="match status" value="1"/>
</dbReference>
<dbReference type="STRING" id="1406858.GCA_000710895_04081"/>